<dbReference type="EMBL" id="JAAMOB010000004">
    <property type="protein sequence ID" value="KAF4114650.1"/>
    <property type="molecule type" value="Genomic_DNA"/>
</dbReference>
<feature type="compositionally biased region" description="Polar residues" evidence="9">
    <location>
        <begin position="155"/>
        <end position="167"/>
    </location>
</feature>
<feature type="compositionally biased region" description="Polar residues" evidence="9">
    <location>
        <begin position="1005"/>
        <end position="1020"/>
    </location>
</feature>
<keyword evidence="14" id="KW-1185">Reference proteome</keyword>
<feature type="compositionally biased region" description="Acidic residues" evidence="9">
    <location>
        <begin position="1125"/>
        <end position="1135"/>
    </location>
</feature>
<feature type="transmembrane region" description="Helical" evidence="10">
    <location>
        <begin position="1396"/>
        <end position="1418"/>
    </location>
</feature>
<dbReference type="Proteomes" id="UP000579812">
    <property type="component" value="Unassembled WGS sequence"/>
</dbReference>
<evidence type="ECO:0008006" key="15">
    <source>
        <dbReference type="Google" id="ProtNLM"/>
    </source>
</evidence>
<dbReference type="Pfam" id="PF14658">
    <property type="entry name" value="EF-hand_9"/>
    <property type="match status" value="1"/>
</dbReference>
<dbReference type="GO" id="GO:0005789">
    <property type="term" value="C:endoplasmic reticulum membrane"/>
    <property type="evidence" value="ECO:0007669"/>
    <property type="project" value="TreeGrafter"/>
</dbReference>
<feature type="region of interest" description="Disordered" evidence="9">
    <location>
        <begin position="128"/>
        <end position="167"/>
    </location>
</feature>
<reference evidence="13 14" key="1">
    <citation type="submission" date="2020-04" db="EMBL/GenBank/DDBJ databases">
        <title>Chromosome-level genome assembly of a cyprinid fish Onychostoma macrolepis by integration of Nanopore Sequencing, Bionano and Hi-C technology.</title>
        <authorList>
            <person name="Wang D."/>
        </authorList>
    </citation>
    <scope>NUCLEOTIDE SEQUENCE [LARGE SCALE GENOMIC DNA]</scope>
    <source>
        <strain evidence="13">SWU-2019</strain>
        <tissue evidence="13">Muscle</tissue>
    </source>
</reference>
<feature type="region of interest" description="Disordered" evidence="9">
    <location>
        <begin position="1341"/>
        <end position="1386"/>
    </location>
</feature>
<dbReference type="PANTHER" id="PTHR15352">
    <property type="entry name" value="LYMPHOID-RESTRICTED MEMBRANE PROTEIN, JAW1"/>
    <property type="match status" value="1"/>
</dbReference>
<feature type="compositionally biased region" description="Basic and acidic residues" evidence="9">
    <location>
        <begin position="834"/>
        <end position="867"/>
    </location>
</feature>
<evidence type="ECO:0000259" key="11">
    <source>
        <dbReference type="Pfam" id="PF14658"/>
    </source>
</evidence>
<evidence type="ECO:0000256" key="2">
    <source>
        <dbReference type="ARBA" id="ARBA00004496"/>
    </source>
</evidence>
<evidence type="ECO:0000256" key="4">
    <source>
        <dbReference type="ARBA" id="ARBA00022692"/>
    </source>
</evidence>
<keyword evidence="6 8" id="KW-0175">Coiled coil</keyword>
<feature type="compositionally biased region" description="Basic and acidic residues" evidence="9">
    <location>
        <begin position="1156"/>
        <end position="1168"/>
    </location>
</feature>
<dbReference type="InterPro" id="IPR039508">
    <property type="entry name" value="KASH5_EF-hand-like_dom"/>
</dbReference>
<dbReference type="Pfam" id="PF05781">
    <property type="entry name" value="MRVI1"/>
    <property type="match status" value="2"/>
</dbReference>
<feature type="domain" description="Protein KASH5 EF-hand-like" evidence="11">
    <location>
        <begin position="296"/>
        <end position="360"/>
    </location>
</feature>
<feature type="region of interest" description="Disordered" evidence="9">
    <location>
        <begin position="1125"/>
        <end position="1168"/>
    </location>
</feature>
<evidence type="ECO:0000313" key="13">
    <source>
        <dbReference type="EMBL" id="KAF4114650.1"/>
    </source>
</evidence>
<protein>
    <recommendedName>
        <fullName evidence="15">Lymphoid-restricted membrane protein</fullName>
    </recommendedName>
</protein>
<feature type="domain" description="KASH5-like coiled-coil" evidence="12">
    <location>
        <begin position="413"/>
        <end position="602"/>
    </location>
</feature>
<comment type="subcellular location">
    <subcellularLocation>
        <location evidence="2">Cytoplasm</location>
    </subcellularLocation>
    <subcellularLocation>
        <location evidence="1">Membrane</location>
        <topology evidence="1">Single-pass membrane protein</topology>
    </subcellularLocation>
</comment>
<keyword evidence="4 10" id="KW-0812">Transmembrane</keyword>
<evidence type="ECO:0000256" key="9">
    <source>
        <dbReference type="SAM" id="MobiDB-lite"/>
    </source>
</evidence>
<evidence type="ECO:0000256" key="3">
    <source>
        <dbReference type="ARBA" id="ARBA00022490"/>
    </source>
</evidence>
<evidence type="ECO:0000256" key="10">
    <source>
        <dbReference type="SAM" id="Phobius"/>
    </source>
</evidence>
<accession>A0A7J6D5X9</accession>
<feature type="compositionally biased region" description="Basic and acidic residues" evidence="9">
    <location>
        <begin position="1052"/>
        <end position="1061"/>
    </location>
</feature>
<comment type="caution">
    <text evidence="13">The sequence shown here is derived from an EMBL/GenBank/DDBJ whole genome shotgun (WGS) entry which is preliminary data.</text>
</comment>
<evidence type="ECO:0000313" key="14">
    <source>
        <dbReference type="Proteomes" id="UP000579812"/>
    </source>
</evidence>
<feature type="compositionally biased region" description="Basic and acidic residues" evidence="9">
    <location>
        <begin position="902"/>
        <end position="920"/>
    </location>
</feature>
<gene>
    <name evidence="13" type="ORF">G5714_004873</name>
</gene>
<feature type="region of interest" description="Disordered" evidence="9">
    <location>
        <begin position="485"/>
        <end position="504"/>
    </location>
</feature>
<evidence type="ECO:0000256" key="1">
    <source>
        <dbReference type="ARBA" id="ARBA00004167"/>
    </source>
</evidence>
<feature type="compositionally biased region" description="Polar residues" evidence="9">
    <location>
        <begin position="981"/>
        <end position="991"/>
    </location>
</feature>
<evidence type="ECO:0000256" key="5">
    <source>
        <dbReference type="ARBA" id="ARBA00022989"/>
    </source>
</evidence>
<feature type="region of interest" description="Disordered" evidence="9">
    <location>
        <begin position="826"/>
        <end position="1113"/>
    </location>
</feature>
<evidence type="ECO:0000259" key="12">
    <source>
        <dbReference type="Pfam" id="PF14662"/>
    </source>
</evidence>
<evidence type="ECO:0000256" key="8">
    <source>
        <dbReference type="SAM" id="Coils"/>
    </source>
</evidence>
<name>A0A7J6D5X9_9TELE</name>
<dbReference type="PANTHER" id="PTHR15352:SF3">
    <property type="entry name" value="INOSITOL 1,4,5-TRIPHOSPHATE RECEPTOR ASSOCIATED 2"/>
    <property type="match status" value="1"/>
</dbReference>
<feature type="compositionally biased region" description="Basic and acidic residues" evidence="9">
    <location>
        <begin position="1350"/>
        <end position="1364"/>
    </location>
</feature>
<dbReference type="Pfam" id="PF14662">
    <property type="entry name" value="KASH_CCD"/>
    <property type="match status" value="1"/>
</dbReference>
<keyword evidence="7 10" id="KW-0472">Membrane</keyword>
<feature type="coiled-coil region" evidence="8">
    <location>
        <begin position="734"/>
        <end position="761"/>
    </location>
</feature>
<proteinExistence type="predicted"/>
<keyword evidence="3" id="KW-0963">Cytoplasm</keyword>
<organism evidence="13 14">
    <name type="scientific">Onychostoma macrolepis</name>
    <dbReference type="NCBI Taxonomy" id="369639"/>
    <lineage>
        <taxon>Eukaryota</taxon>
        <taxon>Metazoa</taxon>
        <taxon>Chordata</taxon>
        <taxon>Craniata</taxon>
        <taxon>Vertebrata</taxon>
        <taxon>Euteleostomi</taxon>
        <taxon>Actinopterygii</taxon>
        <taxon>Neopterygii</taxon>
        <taxon>Teleostei</taxon>
        <taxon>Ostariophysi</taxon>
        <taxon>Cypriniformes</taxon>
        <taxon>Cyprinidae</taxon>
        <taxon>Acrossocheilinae</taxon>
        <taxon>Onychostoma</taxon>
    </lineage>
</organism>
<keyword evidence="5 10" id="KW-1133">Transmembrane helix</keyword>
<dbReference type="InterPro" id="IPR028168">
    <property type="entry name" value="KASH5_CC"/>
</dbReference>
<evidence type="ECO:0000256" key="7">
    <source>
        <dbReference type="ARBA" id="ARBA00023136"/>
    </source>
</evidence>
<evidence type="ECO:0000256" key="6">
    <source>
        <dbReference type="ARBA" id="ARBA00023054"/>
    </source>
</evidence>
<sequence>MRPSISCLALHALVFVNRPRRQHLNRFWRPLFLSYVLRLSVCEVYLIGRQSDFDSSRLSLFARSNMDVGVTPRRHNPVDSICRKLQTIQRRDQEVNSPFQIPKFQSSSYDSPHSGLRLNLEAILKKRTVQTDGDSDRDSSASMLTPTASPGPGSAASTPRASITPGNATYTITSMLSTLGERKNTAAHSRPFRRNCSTPAAHTGDNYFNFTPRYSTQTLLEGPDTEVKTSKIPAPGLFSYNLNFSSDISNMDSELSYPALVVKRLSLGEGSLFPSEPKKESMAEVSLICEEDLLDTIFQACDTQCRGKVYVSHIVDFLRHTTCRSSEDSGLEELCNMLDPEHKDISIDLDTYHAIMKEWIDDCRNQGKDSKNDTQQESFKLRDSLSARRSALLNMTSGSLEAFGGEASRADLETSDLVFCVADLQLNNQKLQEEVRKLKQAVESMEDTNQKLIEENEELKAQAKIGQQLLQKEKMLKEEVEEMKLSLTSSEESRAQASAQRKQMERENQSLISKIAALQEENMKVTLEAEELQKKINDLCDLNADLQVQVHSFDAILADKDSLFQEKNKQIDELKVAIVEYSSVTELLRADKNKLESQMQMMQPDMTIPGLSLSVAYRLNQMSSGSLQTELALAQNPLEGLEHLSSSVCFASSLDETLDREVLLLLQGPTPEQLSLEFKTLISRLKREFEEDGITCLTAFRGLTENSETQEINADLKIQGLEMASNMRRSRTEILHLSVKVQEQENQKQQLREELDQLKAPLDNREASSQTPDHLQQVVEELDGPSLEWDEEYVLSESPPLQELRPDQEMLQELCCDEEELQALKQEEEEEVEHTETLRDKEKITERTEGEGKATQDSGVETKELQKDSTLSQTPLPGDTTDGESQGTLFVGEGGMQRHCTALKEEDRLPECTGPEDAHEQAAPLPHTHSQCADASLSSEMPREQVTSVKDLISSTEPSSLVNSEMVSPSAGQPEVGDSITARTQQPTAANGGSEGERAAATADMSDSQRLSEGQLSKVSGKSDKSPLLPVAEEEEAMPEAAEVISTGVNSPDKDKSDSKKTVVTSDSNSADSLKNPSEKVKDMTFDPTVSEGNLPTVPAAQGSKKDPLTLRNKLKKEMSSMEAIEEQNAQEDGEPSVATEKEGDTSVISENASDSTKDDKNSLSPSDKEIEAEFHRLSLGFKCDMFTLEKRLRLEERSRDLAEENVRKEVNSCKGLLQALIPRCEEDNQSMEIIHRLQKNLEILIQSMTRVSSRSEMLGAIHQETRVGKTVEVMIQHVENLRRMYTKEHAELLELRENLTLNERSFGSHTERDDFRIKKQSTANIFKTTSRRISIATIPRSSGGQTHFDMPKDMAETEVERLSRRSPCPSPSPTDHAPPSLMDGRPAVSRGTRGIWIWLALLVVLAVLLALLASLMLQPAVDAAPVGTGDSWMTIQQLLWPYTGLRHNGQPPV</sequence>
<feature type="compositionally biased region" description="Polar residues" evidence="9">
    <location>
        <begin position="928"/>
        <end position="971"/>
    </location>
</feature>
<dbReference type="InterPro" id="IPR008677">
    <property type="entry name" value="MRVI1"/>
</dbReference>